<evidence type="ECO:0000256" key="4">
    <source>
        <dbReference type="ARBA" id="ARBA00022692"/>
    </source>
</evidence>
<dbReference type="InterPro" id="IPR008428">
    <property type="entry name" value="Chond_GalNAc"/>
</dbReference>
<keyword evidence="11" id="KW-1185">Reference proteome</keyword>
<comment type="similarity">
    <text evidence="2 9">Belongs to the chondroitin N-acetylgalactosaminyltransferase family.</text>
</comment>
<dbReference type="Gene3D" id="3.90.550.50">
    <property type="match status" value="1"/>
</dbReference>
<dbReference type="PANTHER" id="PTHR12369">
    <property type="entry name" value="CHONDROITIN SYNTHASE"/>
    <property type="match status" value="1"/>
</dbReference>
<evidence type="ECO:0000256" key="8">
    <source>
        <dbReference type="ARBA" id="ARBA00023136"/>
    </source>
</evidence>
<keyword evidence="5 9" id="KW-0735">Signal-anchor</keyword>
<evidence type="ECO:0000313" key="10">
    <source>
        <dbReference type="EMBL" id="KAJ8928907.1"/>
    </source>
</evidence>
<evidence type="ECO:0000256" key="7">
    <source>
        <dbReference type="ARBA" id="ARBA00023034"/>
    </source>
</evidence>
<dbReference type="InterPro" id="IPR051227">
    <property type="entry name" value="CS_glycosyltransferase"/>
</dbReference>
<dbReference type="GO" id="GO:0032580">
    <property type="term" value="C:Golgi cisterna membrane"/>
    <property type="evidence" value="ECO:0007669"/>
    <property type="project" value="UniProtKB-SubCell"/>
</dbReference>
<keyword evidence="7 9" id="KW-0333">Golgi apparatus</keyword>
<dbReference type="PANTHER" id="PTHR12369:SF13">
    <property type="entry name" value="HEXOSYLTRANSFERASE"/>
    <property type="match status" value="1"/>
</dbReference>
<accession>A0AAV8WQN0</accession>
<evidence type="ECO:0000256" key="5">
    <source>
        <dbReference type="ARBA" id="ARBA00022968"/>
    </source>
</evidence>
<proteinExistence type="inferred from homology"/>
<comment type="caution">
    <text evidence="10">The sequence shown here is derived from an EMBL/GenBank/DDBJ whole genome shotgun (WGS) entry which is preliminary data.</text>
</comment>
<evidence type="ECO:0000256" key="6">
    <source>
        <dbReference type="ARBA" id="ARBA00022989"/>
    </source>
</evidence>
<evidence type="ECO:0000256" key="2">
    <source>
        <dbReference type="ARBA" id="ARBA00009239"/>
    </source>
</evidence>
<protein>
    <recommendedName>
        <fullName evidence="9">Hexosyltransferase</fullName>
        <ecNumber evidence="9">2.4.1.-</ecNumber>
    </recommendedName>
</protein>
<evidence type="ECO:0000256" key="1">
    <source>
        <dbReference type="ARBA" id="ARBA00004447"/>
    </source>
</evidence>
<dbReference type="Pfam" id="PF05679">
    <property type="entry name" value="CHGN"/>
    <property type="match status" value="1"/>
</dbReference>
<evidence type="ECO:0000256" key="9">
    <source>
        <dbReference type="RuleBase" id="RU364016"/>
    </source>
</evidence>
<reference evidence="10" key="1">
    <citation type="journal article" date="2023" name="Insect Mol. Biol.">
        <title>Genome sequencing provides insights into the evolution of gene families encoding plant cell wall-degrading enzymes in longhorned beetles.</title>
        <authorList>
            <person name="Shin N.R."/>
            <person name="Okamura Y."/>
            <person name="Kirsch R."/>
            <person name="Pauchet Y."/>
        </authorList>
    </citation>
    <scope>NUCLEOTIDE SEQUENCE</scope>
    <source>
        <strain evidence="10">RBIC_L_NR</strain>
    </source>
</reference>
<dbReference type="GO" id="GO:0047238">
    <property type="term" value="F:glucuronosyl-N-acetylgalactosaminyl-proteoglycan 4-beta-N-acetylgalactosaminyltransferase activity"/>
    <property type="evidence" value="ECO:0007669"/>
    <property type="project" value="TreeGrafter"/>
</dbReference>
<evidence type="ECO:0000256" key="3">
    <source>
        <dbReference type="ARBA" id="ARBA00022679"/>
    </source>
</evidence>
<name>A0AAV8WQN0_9CUCU</name>
<keyword evidence="3 9" id="KW-0808">Transferase</keyword>
<evidence type="ECO:0000313" key="11">
    <source>
        <dbReference type="Proteomes" id="UP001162156"/>
    </source>
</evidence>
<sequence length="670" mass="78731">MFVGIFTSEEKINTQALHINKTIGHLVDRIKFFITAQYKLKTKFNLTGLVGFTDARYKYRPFQVIKYVGDTFAQDFDYYFFTNDYTFVNIHRLKDVVNKISVSMDVYLGTKVKDSSYCSLESGIVISNSVLKAMRTHLDWCIMNAISDDHSENIGRCIYHSLGLSCQESIQMESLPSFRLKHFDLSQHLLELTGRETFNDAITIYPVLQKDDFYLLNAYFLKQRLTIINEEIHRLSEPLTEVWPPGQRPGAKPATRFDLPRQYYFNMTHMFFPDDFVNIRKHSEPELLDIENIIQEVKATVSNKYPKDLQYRRLINGYRKFDLSRGMDYTLDLGFRDLNTGKEVIKRFEVCKPLGRVEFIPVPYVTENTRVTILLPIQETEVQLAMEFLTNYATLIMDRKEKTFLMLVLLYQYNSESKGAGDVFGDIKAFATKAMSKYKNDDVKIAWVSIRLPEVPNPLYIEETKSLNFAIVDLALRKVGLDSLTLVLNVYCNITVDFLNRVRMNTILNFQIFSPIPFRQYNPRISQYKDLELNKNAGHFDREEYQFISFYGRDYVTASTNQKMFWIPQDLLDFCYLFLARKKYQHIMPLIRIDNDITKILDDEYREVGNIFEMFVKFYDKLHCMRATEMNLKIKYHEEVDKQRHNLFLGNEAQLAKLLLTKKDDVIELS</sequence>
<gene>
    <name evidence="10" type="ORF">NQ314_018478</name>
</gene>
<organism evidence="10 11">
    <name type="scientific">Rhamnusium bicolor</name>
    <dbReference type="NCBI Taxonomy" id="1586634"/>
    <lineage>
        <taxon>Eukaryota</taxon>
        <taxon>Metazoa</taxon>
        <taxon>Ecdysozoa</taxon>
        <taxon>Arthropoda</taxon>
        <taxon>Hexapoda</taxon>
        <taxon>Insecta</taxon>
        <taxon>Pterygota</taxon>
        <taxon>Neoptera</taxon>
        <taxon>Endopterygota</taxon>
        <taxon>Coleoptera</taxon>
        <taxon>Polyphaga</taxon>
        <taxon>Cucujiformia</taxon>
        <taxon>Chrysomeloidea</taxon>
        <taxon>Cerambycidae</taxon>
        <taxon>Lepturinae</taxon>
        <taxon>Rhagiini</taxon>
        <taxon>Rhamnusium</taxon>
    </lineage>
</organism>
<dbReference type="AlphaFoldDB" id="A0AAV8WQN0"/>
<keyword evidence="4" id="KW-0812">Transmembrane</keyword>
<keyword evidence="8" id="KW-0472">Membrane</keyword>
<dbReference type="Proteomes" id="UP001162156">
    <property type="component" value="Unassembled WGS sequence"/>
</dbReference>
<keyword evidence="6" id="KW-1133">Transmembrane helix</keyword>
<dbReference type="EC" id="2.4.1.-" evidence="9"/>
<dbReference type="EMBL" id="JANEYF010005208">
    <property type="protein sequence ID" value="KAJ8928907.1"/>
    <property type="molecule type" value="Genomic_DNA"/>
</dbReference>
<comment type="subcellular location">
    <subcellularLocation>
        <location evidence="1 9">Golgi apparatus</location>
        <location evidence="1 9">Golgi stack membrane</location>
        <topology evidence="1 9">Single-pass type II membrane protein</topology>
    </subcellularLocation>
</comment>